<dbReference type="GeneID" id="5325282"/>
<gene>
    <name evidence="1" type="ordered locus">Mevan_1593</name>
</gene>
<reference evidence="1" key="1">
    <citation type="submission" date="2007-06" db="EMBL/GenBank/DDBJ databases">
        <title>Complete sequence of Methanococcus vannielii SB.</title>
        <authorList>
            <consortium name="US DOE Joint Genome Institute"/>
            <person name="Copeland A."/>
            <person name="Lucas S."/>
            <person name="Lapidus A."/>
            <person name="Barry K."/>
            <person name="Glavina del Rio T."/>
            <person name="Dalin E."/>
            <person name="Tice H."/>
            <person name="Pitluck S."/>
            <person name="Chain P."/>
            <person name="Malfatti S."/>
            <person name="Shin M."/>
            <person name="Vergez L."/>
            <person name="Schmutz J."/>
            <person name="Larimer F."/>
            <person name="Land M."/>
            <person name="Hauser L."/>
            <person name="Kyrpides N."/>
            <person name="Anderson I."/>
            <person name="Sieprawska-Lupa M."/>
            <person name="Whitman W.B."/>
            <person name="Richardson P."/>
        </authorList>
    </citation>
    <scope>NUCLEOTIDE SEQUENCE [LARGE SCALE GENOMIC DNA]</scope>
    <source>
        <strain evidence="1">SB</strain>
    </source>
</reference>
<dbReference type="OrthoDB" id="59487at2157"/>
<dbReference type="EMBL" id="CP000742">
    <property type="protein sequence ID" value="ABR55485.1"/>
    <property type="molecule type" value="Genomic_DNA"/>
</dbReference>
<organism evidence="1 2">
    <name type="scientific">Methanococcus vannielii (strain ATCC 35089 / DSM 1224 / JCM 13029 / OCM 148 / SB)</name>
    <dbReference type="NCBI Taxonomy" id="406327"/>
    <lineage>
        <taxon>Archaea</taxon>
        <taxon>Methanobacteriati</taxon>
        <taxon>Methanobacteriota</taxon>
        <taxon>Methanomada group</taxon>
        <taxon>Methanococci</taxon>
        <taxon>Methanococcales</taxon>
        <taxon>Methanococcaceae</taxon>
        <taxon>Methanococcus</taxon>
    </lineage>
</organism>
<dbReference type="RefSeq" id="WP_012066399.1">
    <property type="nucleotide sequence ID" value="NC_009634.1"/>
</dbReference>
<name>A6USL3_METVS</name>
<proteinExistence type="predicted"/>
<dbReference type="eggNOG" id="arCOG07962">
    <property type="taxonomic scope" value="Archaea"/>
</dbReference>
<dbReference type="AlphaFoldDB" id="A6USL3"/>
<evidence type="ECO:0000313" key="2">
    <source>
        <dbReference type="Proteomes" id="UP000001107"/>
    </source>
</evidence>
<dbReference type="KEGG" id="mvn:Mevan_1593"/>
<protein>
    <submittedName>
        <fullName evidence="1">Uncharacterized protein</fullName>
    </submittedName>
</protein>
<dbReference type="HOGENOM" id="CLU_2079466_0_0_2"/>
<evidence type="ECO:0000313" key="1">
    <source>
        <dbReference type="EMBL" id="ABR55485.1"/>
    </source>
</evidence>
<keyword evidence="2" id="KW-1185">Reference proteome</keyword>
<accession>A6USL3</accession>
<dbReference type="Proteomes" id="UP000001107">
    <property type="component" value="Chromosome"/>
</dbReference>
<sequence>MDNGFDINSEMEDFSNLIKPGSEVINVSRYAKRRGFIEPVFITKNVYNEILPDENDSVTYFKRLYSILKQMRAEVTENKRPFIVFDHKMSIKDKKTEFCAVRYSENGEKSWYLLIPR</sequence>